<name>A0A7W4W6V7_9GAMM</name>
<keyword evidence="2" id="KW-1185">Reference proteome</keyword>
<reference evidence="1 2" key="1">
    <citation type="submission" date="2020-08" db="EMBL/GenBank/DDBJ databases">
        <title>Genomic Encyclopedia of Type Strains, Phase III (KMG-III): the genomes of soil and plant-associated and newly described type strains.</title>
        <authorList>
            <person name="Whitman W."/>
        </authorList>
    </citation>
    <scope>NUCLEOTIDE SEQUENCE [LARGE SCALE GENOMIC DNA]</scope>
    <source>
        <strain evidence="1 2">CECT 8654</strain>
    </source>
</reference>
<dbReference type="EMBL" id="JACHWY010000003">
    <property type="protein sequence ID" value="MBB3048547.1"/>
    <property type="molecule type" value="Genomic_DNA"/>
</dbReference>
<proteinExistence type="predicted"/>
<dbReference type="Proteomes" id="UP000537130">
    <property type="component" value="Unassembled WGS sequence"/>
</dbReference>
<evidence type="ECO:0000313" key="1">
    <source>
        <dbReference type="EMBL" id="MBB3048547.1"/>
    </source>
</evidence>
<dbReference type="AlphaFoldDB" id="A0A7W4W6V7"/>
<sequence>MMQKNGNVVSLKQHQTATQQAALDDISAQAFMFLREQAQENKLPMRDVLMEHLLGIALVIKAVEGQEESARVLNEIAQQIDGTNA</sequence>
<accession>A0A7W4W6V7</accession>
<gene>
    <name evidence="1" type="ORF">FHR99_002821</name>
</gene>
<organism evidence="1 2">
    <name type="scientific">Litorivivens lipolytica</name>
    <dbReference type="NCBI Taxonomy" id="1524264"/>
    <lineage>
        <taxon>Bacteria</taxon>
        <taxon>Pseudomonadati</taxon>
        <taxon>Pseudomonadota</taxon>
        <taxon>Gammaproteobacteria</taxon>
        <taxon>Litorivivens</taxon>
    </lineage>
</organism>
<comment type="caution">
    <text evidence="1">The sequence shown here is derived from an EMBL/GenBank/DDBJ whole genome shotgun (WGS) entry which is preliminary data.</text>
</comment>
<evidence type="ECO:0000313" key="2">
    <source>
        <dbReference type="Proteomes" id="UP000537130"/>
    </source>
</evidence>
<protein>
    <submittedName>
        <fullName evidence="1">Uncharacterized protein</fullName>
    </submittedName>
</protein>